<evidence type="ECO:0000256" key="2">
    <source>
        <dbReference type="ARBA" id="ARBA00022801"/>
    </source>
</evidence>
<name>A0A4P9W6H0_9FUNG</name>
<keyword evidence="1" id="KW-0540">Nuclease</keyword>
<organism evidence="5 6">
    <name type="scientific">Blyttiomyces helicus</name>
    <dbReference type="NCBI Taxonomy" id="388810"/>
    <lineage>
        <taxon>Eukaryota</taxon>
        <taxon>Fungi</taxon>
        <taxon>Fungi incertae sedis</taxon>
        <taxon>Chytridiomycota</taxon>
        <taxon>Chytridiomycota incertae sedis</taxon>
        <taxon>Chytridiomycetes</taxon>
        <taxon>Chytridiomycetes incertae sedis</taxon>
        <taxon>Blyttiomyces</taxon>
    </lineage>
</organism>
<dbReference type="CDD" id="cd06133">
    <property type="entry name" value="ERI-1_3'hExo_like"/>
    <property type="match status" value="1"/>
</dbReference>
<dbReference type="SUPFAM" id="SSF53098">
    <property type="entry name" value="Ribonuclease H-like"/>
    <property type="match status" value="1"/>
</dbReference>
<evidence type="ECO:0000256" key="1">
    <source>
        <dbReference type="ARBA" id="ARBA00022722"/>
    </source>
</evidence>
<dbReference type="OrthoDB" id="448399at2759"/>
<dbReference type="PANTHER" id="PTHR23044">
    <property type="entry name" value="3'-5' EXONUCLEASE ERI1-RELATED"/>
    <property type="match status" value="1"/>
</dbReference>
<dbReference type="InterPro" id="IPR047201">
    <property type="entry name" value="ERI-1_3'hExo-like"/>
</dbReference>
<keyword evidence="6" id="KW-1185">Reference proteome</keyword>
<feature type="domain" description="Exonuclease" evidence="4">
    <location>
        <begin position="5"/>
        <end position="200"/>
    </location>
</feature>
<dbReference type="PANTHER" id="PTHR23044:SF61">
    <property type="entry name" value="3'-5' EXORIBONUCLEASE 1-RELATED"/>
    <property type="match status" value="1"/>
</dbReference>
<dbReference type="GO" id="GO:0000175">
    <property type="term" value="F:3'-5'-RNA exonuclease activity"/>
    <property type="evidence" value="ECO:0007669"/>
    <property type="project" value="InterPro"/>
</dbReference>
<dbReference type="EMBL" id="KZ997073">
    <property type="protein sequence ID" value="RKO87914.1"/>
    <property type="molecule type" value="Genomic_DNA"/>
</dbReference>
<dbReference type="InterPro" id="IPR051274">
    <property type="entry name" value="3-5_Exoribonuclease"/>
</dbReference>
<evidence type="ECO:0000259" key="4">
    <source>
        <dbReference type="SMART" id="SM00479"/>
    </source>
</evidence>
<dbReference type="Pfam" id="PF00929">
    <property type="entry name" value="RNase_T"/>
    <property type="match status" value="1"/>
</dbReference>
<dbReference type="SMART" id="SM00479">
    <property type="entry name" value="EXOIII"/>
    <property type="match status" value="1"/>
</dbReference>
<dbReference type="InterPro" id="IPR013520">
    <property type="entry name" value="Ribonucl_H"/>
</dbReference>
<feature type="non-terminal residue" evidence="5">
    <location>
        <position position="1"/>
    </location>
</feature>
<protein>
    <submittedName>
        <fullName evidence="5">Ribonuclease H-like domain-containing protein</fullName>
    </submittedName>
</protein>
<evidence type="ECO:0000313" key="6">
    <source>
        <dbReference type="Proteomes" id="UP000269721"/>
    </source>
</evidence>
<dbReference type="AlphaFoldDB" id="A0A4P9W6H0"/>
<evidence type="ECO:0000256" key="3">
    <source>
        <dbReference type="ARBA" id="ARBA00022839"/>
    </source>
</evidence>
<dbReference type="GO" id="GO:0003676">
    <property type="term" value="F:nucleic acid binding"/>
    <property type="evidence" value="ECO:0007669"/>
    <property type="project" value="InterPro"/>
</dbReference>
<proteinExistence type="predicted"/>
<dbReference type="InterPro" id="IPR036397">
    <property type="entry name" value="RNaseH_sf"/>
</dbReference>
<keyword evidence="3" id="KW-0269">Exonuclease</keyword>
<evidence type="ECO:0000313" key="5">
    <source>
        <dbReference type="EMBL" id="RKO87914.1"/>
    </source>
</evidence>
<accession>A0A4P9W6H0</accession>
<dbReference type="InterPro" id="IPR012337">
    <property type="entry name" value="RNaseH-like_sf"/>
</dbReference>
<dbReference type="Proteomes" id="UP000269721">
    <property type="component" value="Unassembled WGS sequence"/>
</dbReference>
<sequence>QPYDFYCVLDVEATCQEAHDWDYPNEIIEFPIVLIEGWTCTVTDSLPPSLPAQVDEFQSYVRPVKNPTLSTFCTTLTGIEQSTVDAADPFPAVLGRFERWLSQYSKYPFPNVLFACDGPWDVRDFVRKQCEHSILDRPPYMRRFTDLRRLYCDFYHRDRANLVGMLRGLGMEFEGREHSGIDDSRNVARILTRMMKDGCRVEHNTDLKLSKRKVGRRGRVLFTKASNEAKRWDEGAHITI</sequence>
<keyword evidence="2" id="KW-0378">Hydrolase</keyword>
<gene>
    <name evidence="5" type="ORF">BDK51DRAFT_24671</name>
</gene>
<dbReference type="Gene3D" id="3.30.420.10">
    <property type="entry name" value="Ribonuclease H-like superfamily/Ribonuclease H"/>
    <property type="match status" value="1"/>
</dbReference>
<reference evidence="6" key="1">
    <citation type="journal article" date="2018" name="Nat. Microbiol.">
        <title>Leveraging single-cell genomics to expand the fungal tree of life.</title>
        <authorList>
            <person name="Ahrendt S.R."/>
            <person name="Quandt C.A."/>
            <person name="Ciobanu D."/>
            <person name="Clum A."/>
            <person name="Salamov A."/>
            <person name="Andreopoulos B."/>
            <person name="Cheng J.F."/>
            <person name="Woyke T."/>
            <person name="Pelin A."/>
            <person name="Henrissat B."/>
            <person name="Reynolds N.K."/>
            <person name="Benny G.L."/>
            <person name="Smith M.E."/>
            <person name="James T.Y."/>
            <person name="Grigoriev I.V."/>
        </authorList>
    </citation>
    <scope>NUCLEOTIDE SEQUENCE [LARGE SCALE GENOMIC DNA]</scope>
</reference>